<evidence type="ECO:0000313" key="8">
    <source>
        <dbReference type="Proteomes" id="UP000481858"/>
    </source>
</evidence>
<feature type="compositionally biased region" description="Basic and acidic residues" evidence="5">
    <location>
        <begin position="283"/>
        <end position="314"/>
    </location>
</feature>
<organism evidence="7 8">
    <name type="scientific">Xylaria multiplex</name>
    <dbReference type="NCBI Taxonomy" id="323545"/>
    <lineage>
        <taxon>Eukaryota</taxon>
        <taxon>Fungi</taxon>
        <taxon>Dikarya</taxon>
        <taxon>Ascomycota</taxon>
        <taxon>Pezizomycotina</taxon>
        <taxon>Sordariomycetes</taxon>
        <taxon>Xylariomycetidae</taxon>
        <taxon>Xylariales</taxon>
        <taxon>Xylariaceae</taxon>
        <taxon>Xylaria</taxon>
    </lineage>
</organism>
<feature type="repeat" description="ANK" evidence="4">
    <location>
        <begin position="1852"/>
        <end position="1884"/>
    </location>
</feature>
<evidence type="ECO:0000256" key="2">
    <source>
        <dbReference type="ARBA" id="ARBA00022771"/>
    </source>
</evidence>
<dbReference type="InterPro" id="IPR002110">
    <property type="entry name" value="Ankyrin_rpt"/>
</dbReference>
<keyword evidence="3" id="KW-0862">Zinc</keyword>
<feature type="region of interest" description="Disordered" evidence="5">
    <location>
        <begin position="1219"/>
        <end position="1250"/>
    </location>
</feature>
<dbReference type="OrthoDB" id="341259at2759"/>
<feature type="repeat" description="ANK" evidence="4">
    <location>
        <begin position="2234"/>
        <end position="2266"/>
    </location>
</feature>
<keyword evidence="8" id="KW-1185">Reference proteome</keyword>
<feature type="domain" description="ZZ-type" evidence="6">
    <location>
        <begin position="2355"/>
        <end position="2397"/>
    </location>
</feature>
<dbReference type="SUPFAM" id="SSF57850">
    <property type="entry name" value="RING/U-box"/>
    <property type="match status" value="1"/>
</dbReference>
<accession>A0A7C8MPE3</accession>
<evidence type="ECO:0000256" key="1">
    <source>
        <dbReference type="ARBA" id="ARBA00022723"/>
    </source>
</evidence>
<dbReference type="PROSITE" id="PS50297">
    <property type="entry name" value="ANK_REP_REGION"/>
    <property type="match status" value="9"/>
</dbReference>
<dbReference type="Proteomes" id="UP000481858">
    <property type="component" value="Unassembled WGS sequence"/>
</dbReference>
<feature type="repeat" description="ANK" evidence="4">
    <location>
        <begin position="2027"/>
        <end position="2059"/>
    </location>
</feature>
<dbReference type="Gene3D" id="1.25.40.20">
    <property type="entry name" value="Ankyrin repeat-containing domain"/>
    <property type="match status" value="6"/>
</dbReference>
<comment type="caution">
    <text evidence="7">The sequence shown here is derived from an EMBL/GenBank/DDBJ whole genome shotgun (WGS) entry which is preliminary data.</text>
</comment>
<feature type="region of interest" description="Disordered" evidence="5">
    <location>
        <begin position="280"/>
        <end position="314"/>
    </location>
</feature>
<dbReference type="Pfam" id="PF12796">
    <property type="entry name" value="Ank_2"/>
    <property type="match status" value="5"/>
</dbReference>
<dbReference type="PANTHER" id="PTHR36205">
    <property type="entry name" value="CHROMOSOME 19, WHOLE GENOME SHOTGUN SEQUENCE"/>
    <property type="match status" value="1"/>
</dbReference>
<evidence type="ECO:0000256" key="3">
    <source>
        <dbReference type="ARBA" id="ARBA00022833"/>
    </source>
</evidence>
<dbReference type="InterPro" id="IPR000433">
    <property type="entry name" value="Znf_ZZ"/>
</dbReference>
<feature type="repeat" description="ANK" evidence="4">
    <location>
        <begin position="2060"/>
        <end position="2092"/>
    </location>
</feature>
<keyword evidence="4" id="KW-0040">ANK repeat</keyword>
<keyword evidence="2" id="KW-0863">Zinc-finger</keyword>
<proteinExistence type="predicted"/>
<dbReference type="InterPro" id="IPR036770">
    <property type="entry name" value="Ankyrin_rpt-contain_sf"/>
</dbReference>
<evidence type="ECO:0000313" key="7">
    <source>
        <dbReference type="EMBL" id="KAF2970312.1"/>
    </source>
</evidence>
<feature type="repeat" description="ANK" evidence="4">
    <location>
        <begin position="1680"/>
        <end position="1712"/>
    </location>
</feature>
<dbReference type="GO" id="GO:0008270">
    <property type="term" value="F:zinc ion binding"/>
    <property type="evidence" value="ECO:0007669"/>
    <property type="project" value="UniProtKB-KW"/>
</dbReference>
<feature type="repeat" description="ANK" evidence="4">
    <location>
        <begin position="1609"/>
        <end position="1641"/>
    </location>
</feature>
<feature type="repeat" description="ANK" evidence="4">
    <location>
        <begin position="2172"/>
        <end position="2201"/>
    </location>
</feature>
<dbReference type="InterPro" id="IPR021822">
    <property type="entry name" value="DUF3405"/>
</dbReference>
<feature type="region of interest" description="Disordered" evidence="5">
    <location>
        <begin position="40"/>
        <end position="73"/>
    </location>
</feature>
<dbReference type="InParanoid" id="A0A7C8MPE3"/>
<feature type="repeat" description="ANK" evidence="4">
    <location>
        <begin position="2096"/>
        <end position="2128"/>
    </location>
</feature>
<dbReference type="PROSITE" id="PS50088">
    <property type="entry name" value="ANK_REPEAT"/>
    <property type="match status" value="12"/>
</dbReference>
<protein>
    <recommendedName>
        <fullName evidence="6">ZZ-type domain-containing protein</fullName>
    </recommendedName>
</protein>
<dbReference type="SMART" id="SM00248">
    <property type="entry name" value="ANK"/>
    <property type="match status" value="17"/>
</dbReference>
<feature type="repeat" description="ANK" evidence="4">
    <location>
        <begin position="1954"/>
        <end position="1986"/>
    </location>
</feature>
<dbReference type="EMBL" id="WUBL01000025">
    <property type="protein sequence ID" value="KAF2970312.1"/>
    <property type="molecule type" value="Genomic_DNA"/>
</dbReference>
<dbReference type="SUPFAM" id="SSF48403">
    <property type="entry name" value="Ankyrin repeat"/>
    <property type="match status" value="3"/>
</dbReference>
<reference evidence="7 8" key="1">
    <citation type="submission" date="2019-12" db="EMBL/GenBank/DDBJ databases">
        <title>Draft genome sequence of the ascomycete Xylaria multiplex DSM 110363.</title>
        <authorList>
            <person name="Buettner E."/>
            <person name="Kellner H."/>
        </authorList>
    </citation>
    <scope>NUCLEOTIDE SEQUENCE [LARGE SCALE GENOMIC DNA]</scope>
    <source>
        <strain evidence="7 8">DSM 110363</strain>
    </source>
</reference>
<evidence type="ECO:0000259" key="6">
    <source>
        <dbReference type="SMART" id="SM00291"/>
    </source>
</evidence>
<dbReference type="Pfam" id="PF11885">
    <property type="entry name" value="DUF3405"/>
    <property type="match status" value="1"/>
</dbReference>
<feature type="repeat" description="ANK" evidence="4">
    <location>
        <begin position="1916"/>
        <end position="1948"/>
    </location>
</feature>
<dbReference type="SMART" id="SM00291">
    <property type="entry name" value="ZnF_ZZ"/>
    <property type="match status" value="1"/>
</dbReference>
<feature type="repeat" description="ANK" evidence="4">
    <location>
        <begin position="1819"/>
        <end position="1851"/>
    </location>
</feature>
<dbReference type="Gene3D" id="3.30.60.90">
    <property type="match status" value="1"/>
</dbReference>
<gene>
    <name evidence="7" type="ORF">GQX73_g3324</name>
</gene>
<dbReference type="Pfam" id="PF13637">
    <property type="entry name" value="Ank_4"/>
    <property type="match status" value="1"/>
</dbReference>
<dbReference type="InterPro" id="IPR043145">
    <property type="entry name" value="Znf_ZZ_sf"/>
</dbReference>
<feature type="repeat" description="ANK" evidence="4">
    <location>
        <begin position="1747"/>
        <end position="1779"/>
    </location>
</feature>
<dbReference type="PANTHER" id="PTHR36205:SF2">
    <property type="entry name" value="MAJOR FACILITATOR SUPERFAMILY TRANSPORTER"/>
    <property type="match status" value="1"/>
</dbReference>
<dbReference type="Pfam" id="PF00023">
    <property type="entry name" value="Ank"/>
    <property type="match status" value="1"/>
</dbReference>
<keyword evidence="1" id="KW-0479">Metal-binding</keyword>
<sequence>MLAVQPRRWLSRPKGLLVFAFTVGTLYWLMLHSSGNYGDVVQQSPGEGANEPPSEPNQNEQTNDEDNPNHIPSFEDKMKEAQEEQQEAIRQQFRLEYDQLGRVLGADAIYGKTLNTLDTSKPRSSIFEAQLTPASTPAYFTTHTPYIYDPYPNYKQDGKSGLYVPCEGPGGKMVSDIMVFKGTPKDFPEPLIGGYDVLGMDGNLCFERETRLGQYGFQNANDTSDPLVDWDKVRWGELQEKCVRKNKARFDLQGRPNPYVDTVYSRKKTTAFIGADSDYDLEDTPKGKDHNDDLRRDSSTFKKRPTSEADGSKNAEARTAILLRTYTGKDYNENDKQVIRSLISEVSLRTGGLYQVYLFVHVKDNAYAIWDDEGTYQYVLQQNVPAEFRDIAVLWNDEAVQAMYPKLDRDKATVHVSQWLSVQKFIQEFPEFEYVWNWEMDARITGQHYDFLEKLSAFAAKQPRRGLWERSERYYIPSVHGDYDTDFRKEVEGLVGEDTIWGPPDFPFINPVGPKPPVARPEKDDYKWGVGEQADLITVAPIINVNYSGWVGANDVWGFNDSSHATQQLPRRVTIVTHSRISKRLLDIMHVENLRGNHIASEMTCQTVALLHGLKAVYAPMPMFFDRPWKGKDIARWFNSGEKGDSGGDNSAIGWGREARYGGTSWYYRAGPPQRLYNNLMGDQTTYFRSPEEEKASIVASLVRSERIFEISMLYVDMSEALRISLSRSLSEMSPIIEEVGFETDPDSSSQERLYVAWTSAPQPAPGTRVDEQDDAPQEPVNIDVVVVFGLFDVPQARHKPLGWLCEHLDRPGGDSRILHFNYRPSEVVAPGEGYYGIHTLSELLLCQLTALRARDTALTIASQTKSPHGQIFDMCRILAFFDCPHRYTGASDLEDKLARLFYGRAGNYPSHIRPTPHLADSILIINESFVASKFLVRGYLISIHEDSRLGSRAWQMLENHMGVLGTPFEWNIFCPRINDFFVPDLLRVLSGLQHLPATPSEASLDIPFPRLPFDGERALFSLATPTEPFITAGHIRAPIKLHDAYSKWLDSLGPRVLYAYSSTDDNDLVRRTSEHVFNHLADIQAPTDRLLLMLYYSFDASDIRSRSLSNMLWTLLAHITSRFVEIRHFVPFMLNRLYAEQACSETDLLGWFGFFIARFDDIRVVINHFDVCPKASRDVFLQLVRRIAMENDRPLQIFITSEKPSSLEAEMSGWPSIDMGTDNTPLGTGAEVEPKGDTQEQEPDLVSQPPTVYSIRGTMKLLSKLPEGAGAADALAMSILAEQQLKRSLTIQEILQEATYGPLETYSLEAVVDRILRGIPNQKQTRLAVAFLLFATRPLSTKESATIMFLGSLVDDGDSISPHRDLFDRLERQRSAWFAGITVNKHSGIRLAHPRVESILRNPEAPGSPSYFWHEVASTAHYDIANACLEYLTRTNVKKEQDLLSDESFIVDGDLGFTSYAVKYWPHHFSLAQATTKEEAIGSLRQKLSNIDLERWSRTIWLLSNPFSRSRNPFNSPIPALISLGHPNILEPSSPSDIALGAEEAARAGNANLVDLIDRLSAEGRDELSKRGKALLFRAARLGLARLEEKLLEMGTPVDPTIPYSKDTFTTPFCVAVSAGHTPTVKVLLNHGANANFRSHLQRTPLSLAASRGNADMIECLVKQGKADIEHLDTGSDSRGQTPLFIACEWGNLLAVKKLIDLGVDPSKPDDKEWTPIIVAATFGHWRTIQTLLDYDVDIETPGPKGNGTALRYVLANGHTEVFRRLLERGADPSSARFRVPLLFEIAGRGLPVPDESRVPLAKLLLEHNVDINATSERGRTGLSRACAQRQSELAEFLLGAHADVNLADRDGYTALYEAARTGNVALVKMLLDRGADANAVTARGALSLHACSDAPELTRLLAARTENIDLPTPKGFTALMFAASKGWTASVKALLEHNANIDAAVTKEGQWAGWTALMFAAFSQSADTVRVLADAGADLKRVDAHGNSAAHLIYRSRDLDERAGLASLNVLLEFRALDVDQAGEAGDAVLHRCAQLGHLQAVQRLVRAGASLNLLDNFGSTPLGEAVWGRKREVVSYLLERGADPNKAGRDVGHREGPLLRACRDGDYAVAKMLVEHGADVNCDSVSGFGTPLMAACLPYSGHGEDTDKLALYLLSLGVDINAKSHYIGSPLAAAALSARAGIVRALLDKGARCDIKDDLGRKAVHFAALNGEANFRLIAGVDPGVSEVDVLGRSVLHYAAQGGRVRVIRRLIDAFPTLDIDARDVDGWTALCWAARGSASWAPEDRASEQADAAGVIRLLVSRGADRSAECRIGEEMWTPIRIAEYAGAADEVIALLKPEPGRADERRRGRVIKGVTCDACLWEIRGIYYLCKACYDYALCAKCWPHRDLVHVFEARHDFEAVDEE</sequence>
<name>A0A7C8MPE3_9PEZI</name>
<evidence type="ECO:0000256" key="4">
    <source>
        <dbReference type="PROSITE-ProRule" id="PRU00023"/>
    </source>
</evidence>
<evidence type="ECO:0000256" key="5">
    <source>
        <dbReference type="SAM" id="MobiDB-lite"/>
    </source>
</evidence>